<dbReference type="GeneID" id="22911864"/>
<dbReference type="OMA" id="DSLINWD"/>
<evidence type="ECO:0000259" key="9">
    <source>
        <dbReference type="Pfam" id="PF00081"/>
    </source>
</evidence>
<dbReference type="InterPro" id="IPR036324">
    <property type="entry name" value="Mn/Fe_SOD_N_sf"/>
</dbReference>
<dbReference type="GO" id="GO:0046872">
    <property type="term" value="F:metal ion binding"/>
    <property type="evidence" value="ECO:0007669"/>
    <property type="project" value="UniProtKB-KW"/>
</dbReference>
<dbReference type="OrthoDB" id="239262at2759"/>
<dbReference type="Pfam" id="PF00081">
    <property type="entry name" value="Sod_Fe_N"/>
    <property type="match status" value="1"/>
</dbReference>
<comment type="similarity">
    <text evidence="2 8">Belongs to the iron/manganese superoxide dismutase family.</text>
</comment>
<comment type="catalytic activity">
    <reaction evidence="8">
        <text>2 superoxide + 2 H(+) = H2O2 + O2</text>
        <dbReference type="Rhea" id="RHEA:20696"/>
        <dbReference type="ChEBI" id="CHEBI:15378"/>
        <dbReference type="ChEBI" id="CHEBI:15379"/>
        <dbReference type="ChEBI" id="CHEBI:16240"/>
        <dbReference type="ChEBI" id="CHEBI:18421"/>
        <dbReference type="EC" id="1.15.1.1"/>
    </reaction>
</comment>
<feature type="domain" description="Manganese/iron superoxide dismutase N-terminal" evidence="9">
    <location>
        <begin position="7"/>
        <end position="80"/>
    </location>
</feature>
<dbReference type="Gene3D" id="3.55.40.20">
    <property type="entry name" value="Iron/manganese superoxide dismutase, C-terminal domain"/>
    <property type="match status" value="1"/>
</dbReference>
<dbReference type="SUPFAM" id="SSF54719">
    <property type="entry name" value="Fe,Mn superoxide dismutase (SOD), C-terminal domain"/>
    <property type="match status" value="1"/>
</dbReference>
<evidence type="ECO:0000256" key="6">
    <source>
        <dbReference type="ARBA" id="ARBA00023004"/>
    </source>
</evidence>
<gene>
    <name evidence="11" type="ORF">GNI_050420</name>
</gene>
<comment type="caution">
    <text evidence="11">The sequence shown here is derived from an EMBL/GenBank/DDBJ whole genome shotgun (WGS) entry which is preliminary data.</text>
</comment>
<feature type="domain" description="Manganese/iron superoxide dismutase C-terminal" evidence="10">
    <location>
        <begin position="92"/>
        <end position="192"/>
    </location>
</feature>
<proteinExistence type="inferred from homology"/>
<keyword evidence="4 7" id="KW-0479">Metal-binding</keyword>
<evidence type="ECO:0000259" key="10">
    <source>
        <dbReference type="Pfam" id="PF02777"/>
    </source>
</evidence>
<dbReference type="Pfam" id="PF02777">
    <property type="entry name" value="Sod_Fe_C"/>
    <property type="match status" value="1"/>
</dbReference>
<dbReference type="GO" id="GO:0004784">
    <property type="term" value="F:superoxide dismutase activity"/>
    <property type="evidence" value="ECO:0007669"/>
    <property type="project" value="UniProtKB-EC"/>
</dbReference>
<feature type="binding site" evidence="7">
    <location>
        <position position="73"/>
    </location>
    <ligand>
        <name>Mn(2+)</name>
        <dbReference type="ChEBI" id="CHEBI:29035"/>
    </ligand>
</feature>
<evidence type="ECO:0000256" key="1">
    <source>
        <dbReference type="ARBA" id="ARBA00001962"/>
    </source>
</evidence>
<dbReference type="InterPro" id="IPR036314">
    <property type="entry name" value="SOD_C_sf"/>
</dbReference>
<feature type="binding site" evidence="7">
    <location>
        <position position="28"/>
    </location>
    <ligand>
        <name>Mn(2+)</name>
        <dbReference type="ChEBI" id="CHEBI:29035"/>
    </ligand>
</feature>
<keyword evidence="5 8" id="KW-0560">Oxidoreductase</keyword>
<protein>
    <recommendedName>
        <fullName evidence="8">Superoxide dismutase</fullName>
        <ecNumber evidence="8">1.15.1.1</ecNumber>
    </recommendedName>
</protein>
<evidence type="ECO:0000313" key="11">
    <source>
        <dbReference type="EMBL" id="EZG72883.1"/>
    </source>
</evidence>
<dbReference type="AlphaFoldDB" id="A0A023B9G3"/>
<dbReference type="PROSITE" id="PS00088">
    <property type="entry name" value="SOD_MN"/>
    <property type="match status" value="1"/>
</dbReference>
<dbReference type="InterPro" id="IPR001189">
    <property type="entry name" value="Mn/Fe_SOD"/>
</dbReference>
<dbReference type="Proteomes" id="UP000019763">
    <property type="component" value="Unassembled WGS sequence"/>
</dbReference>
<dbReference type="PANTHER" id="PTHR42769">
    <property type="entry name" value="SUPEROXIDE DISMUTASE"/>
    <property type="match status" value="1"/>
</dbReference>
<evidence type="ECO:0000256" key="3">
    <source>
        <dbReference type="ARBA" id="ARBA00011738"/>
    </source>
</evidence>
<dbReference type="SUPFAM" id="SSF46609">
    <property type="entry name" value="Fe,Mn superoxide dismutase (SOD), N-terminal domain"/>
    <property type="match status" value="1"/>
</dbReference>
<name>A0A023B9G3_GRENI</name>
<comment type="function">
    <text evidence="8">Destroys radicals which are normally produced within the cells and which are toxic to biological systems.</text>
</comment>
<keyword evidence="12" id="KW-1185">Reference proteome</keyword>
<evidence type="ECO:0000256" key="4">
    <source>
        <dbReference type="ARBA" id="ARBA00022723"/>
    </source>
</evidence>
<accession>A0A023B9G3</accession>
<feature type="binding site" evidence="7">
    <location>
        <position position="160"/>
    </location>
    <ligand>
        <name>Mn(2+)</name>
        <dbReference type="ChEBI" id="CHEBI:29035"/>
    </ligand>
</feature>
<dbReference type="InterPro" id="IPR019831">
    <property type="entry name" value="Mn/Fe_SOD_N"/>
</dbReference>
<evidence type="ECO:0000256" key="8">
    <source>
        <dbReference type="RuleBase" id="RU000414"/>
    </source>
</evidence>
<reference evidence="11" key="1">
    <citation type="submission" date="2013-12" db="EMBL/GenBank/DDBJ databases">
        <authorList>
            <person name="Omoto C.K."/>
            <person name="Sibley D."/>
            <person name="Venepally P."/>
            <person name="Hadjithomas M."/>
            <person name="Karamycheva S."/>
            <person name="Brunk B."/>
            <person name="Roos D."/>
            <person name="Caler E."/>
            <person name="Lorenzi H."/>
        </authorList>
    </citation>
    <scope>NUCLEOTIDE SEQUENCE</scope>
</reference>
<dbReference type="EMBL" id="AFNH02000386">
    <property type="protein sequence ID" value="EZG72883.1"/>
    <property type="molecule type" value="Genomic_DNA"/>
</dbReference>
<sequence length="205" mass="23342">MDFIPEPKLPYALNALEPHISAETLKFHHGKHHMAYYNKTKELTQGKTPVTLEELVATAEGGLYDQAAQLWNHGFYWQCLGSNPDSKDVRKPTGPIADLINSSFGSFDAFKEKFDTMAKGAFGSGWVWLVKKGDKLELMEGHDGDCPLKGDRGRPLLTIDLWEHAYYIDYKNSRPDYITAYWSLVNWDFVNQQLGAKTYSYQKAN</sequence>
<evidence type="ECO:0000256" key="2">
    <source>
        <dbReference type="ARBA" id="ARBA00008714"/>
    </source>
</evidence>
<evidence type="ECO:0000256" key="5">
    <source>
        <dbReference type="ARBA" id="ARBA00023002"/>
    </source>
</evidence>
<dbReference type="RefSeq" id="XP_011129742.1">
    <property type="nucleotide sequence ID" value="XM_011131440.1"/>
</dbReference>
<dbReference type="PRINTS" id="PR01703">
    <property type="entry name" value="MNSODISMTASE"/>
</dbReference>
<organism evidence="11 12">
    <name type="scientific">Gregarina niphandrodes</name>
    <name type="common">Septate eugregarine</name>
    <dbReference type="NCBI Taxonomy" id="110365"/>
    <lineage>
        <taxon>Eukaryota</taxon>
        <taxon>Sar</taxon>
        <taxon>Alveolata</taxon>
        <taxon>Apicomplexa</taxon>
        <taxon>Conoidasida</taxon>
        <taxon>Gregarinasina</taxon>
        <taxon>Eugregarinorida</taxon>
        <taxon>Gregarinidae</taxon>
        <taxon>Gregarina</taxon>
    </lineage>
</organism>
<dbReference type="Gene3D" id="1.10.287.990">
    <property type="entry name" value="Fe,Mn superoxide dismutase (SOD) domain"/>
    <property type="match status" value="1"/>
</dbReference>
<dbReference type="EC" id="1.15.1.1" evidence="8"/>
<dbReference type="eggNOG" id="KOG0876">
    <property type="taxonomic scope" value="Eukaryota"/>
</dbReference>
<dbReference type="PIRSF" id="PIRSF000349">
    <property type="entry name" value="SODismutase"/>
    <property type="match status" value="1"/>
</dbReference>
<comment type="subunit">
    <text evidence="3">Homodimer.</text>
</comment>
<feature type="binding site" evidence="7">
    <location>
        <position position="164"/>
    </location>
    <ligand>
        <name>Mn(2+)</name>
        <dbReference type="ChEBI" id="CHEBI:29035"/>
    </ligand>
</feature>
<dbReference type="VEuPathDB" id="CryptoDB:GNI_050420"/>
<dbReference type="InterPro" id="IPR019832">
    <property type="entry name" value="Mn/Fe_SOD_C"/>
</dbReference>
<evidence type="ECO:0000313" key="12">
    <source>
        <dbReference type="Proteomes" id="UP000019763"/>
    </source>
</evidence>
<comment type="cofactor">
    <cofactor evidence="1">
        <name>Fe cation</name>
        <dbReference type="ChEBI" id="CHEBI:24875"/>
    </cofactor>
</comment>
<keyword evidence="6" id="KW-0408">Iron</keyword>
<dbReference type="InterPro" id="IPR019833">
    <property type="entry name" value="Mn/Fe_SOD_BS"/>
</dbReference>
<dbReference type="PANTHER" id="PTHR42769:SF3">
    <property type="entry name" value="SUPEROXIDE DISMUTASE [FE] 2, CHLOROPLASTIC"/>
    <property type="match status" value="1"/>
</dbReference>
<evidence type="ECO:0000256" key="7">
    <source>
        <dbReference type="PIRSR" id="PIRSR000349-1"/>
    </source>
</evidence>